<feature type="region of interest" description="Disordered" evidence="1">
    <location>
        <begin position="130"/>
        <end position="153"/>
    </location>
</feature>
<evidence type="ECO:0000313" key="2">
    <source>
        <dbReference type="EMBL" id="KWX00187.1"/>
    </source>
</evidence>
<reference evidence="4" key="2">
    <citation type="submission" date="2015-02" db="EMBL/GenBank/DDBJ databases">
        <title>Physiological reanalysis, assessment of diazotrophy, and genome sequences of multiple isolates of Streptomyces thermoautotrophicus.</title>
        <authorList>
            <person name="MacKellar D.C."/>
            <person name="Lieber L."/>
            <person name="Norman J."/>
            <person name="Bolger A."/>
            <person name="Tobin C."/>
            <person name="Murray J.W."/>
            <person name="Friesen M."/>
            <person name="Prell J."/>
        </authorList>
    </citation>
    <scope>NUCLEOTIDE SEQUENCE [LARGE SCALE GENOMIC DNA]</scope>
    <source>
        <strain evidence="4">UBT1</strain>
    </source>
</reference>
<dbReference type="Proteomes" id="UP000070659">
    <property type="component" value="Unassembled WGS sequence"/>
</dbReference>
<evidence type="ECO:0000256" key="1">
    <source>
        <dbReference type="SAM" id="MobiDB-lite"/>
    </source>
</evidence>
<organism evidence="2 5">
    <name type="scientific">Carbonactinospora thermoautotrophica</name>
    <dbReference type="NCBI Taxonomy" id="1469144"/>
    <lineage>
        <taxon>Bacteria</taxon>
        <taxon>Bacillati</taxon>
        <taxon>Actinomycetota</taxon>
        <taxon>Actinomycetes</taxon>
        <taxon>Kitasatosporales</taxon>
        <taxon>Carbonactinosporaceae</taxon>
        <taxon>Carbonactinospora</taxon>
    </lineage>
</organism>
<feature type="compositionally biased region" description="Basic and acidic residues" evidence="1">
    <location>
        <begin position="137"/>
        <end position="153"/>
    </location>
</feature>
<gene>
    <name evidence="2" type="ORF">TH66_14950</name>
    <name evidence="3" type="ORF">TR74_08315</name>
</gene>
<dbReference type="RefSeq" id="WP_067070729.1">
    <property type="nucleotide sequence ID" value="NZ_JYIJ01000018.1"/>
</dbReference>
<name>A0A132MQP1_9ACTN</name>
<dbReference type="Proteomes" id="UP000070598">
    <property type="component" value="Unassembled WGS sequence"/>
</dbReference>
<proteinExistence type="predicted"/>
<accession>A0A132MQP1</accession>
<protein>
    <submittedName>
        <fullName evidence="2">Uncharacterized protein</fullName>
    </submittedName>
</protein>
<evidence type="ECO:0000313" key="3">
    <source>
        <dbReference type="EMBL" id="KWX09648.1"/>
    </source>
</evidence>
<dbReference type="EMBL" id="JYIK01000759">
    <property type="protein sequence ID" value="KWX09648.1"/>
    <property type="molecule type" value="Genomic_DNA"/>
</dbReference>
<evidence type="ECO:0000313" key="5">
    <source>
        <dbReference type="Proteomes" id="UP000070659"/>
    </source>
</evidence>
<evidence type="ECO:0000313" key="4">
    <source>
        <dbReference type="Proteomes" id="UP000070598"/>
    </source>
</evidence>
<comment type="caution">
    <text evidence="2">The sequence shown here is derived from an EMBL/GenBank/DDBJ whole genome shotgun (WGS) entry which is preliminary data.</text>
</comment>
<reference evidence="2 5" key="1">
    <citation type="submission" date="2015-02" db="EMBL/GenBank/DDBJ databases">
        <title>Physiological reanalysis, assessment of diazotrophy, and genome sequences of multiple isolates of Streptomyces thermoautotrophicus.</title>
        <authorList>
            <person name="MacKellar D.C."/>
            <person name="Lieber L."/>
            <person name="Norman J."/>
            <person name="Bolger A."/>
            <person name="Tobin C."/>
            <person name="Murray J.W."/>
            <person name="Prell J."/>
        </authorList>
    </citation>
    <scope>NUCLEOTIDE SEQUENCE [LARGE SCALE GENOMIC DNA]</scope>
    <source>
        <strain evidence="2 5">UBT1</strain>
    </source>
</reference>
<sequence>MADSFRVDVDVLERFAGRLHGIVDAFDRTAQRAVHGGGLDGGKLGELEASPLLAGAYRTMSIRLHLLLNDTVAQIQNLRGNTARVVNRYRETDADNRVPFVESQAELPEIHASQYQPQPGQCTVQESELLNASQQQVERERRYAEKQEQQLHQ</sequence>
<dbReference type="AlphaFoldDB" id="A0A132MQP1"/>
<dbReference type="EMBL" id="JYIJ01000018">
    <property type="protein sequence ID" value="KWX00187.1"/>
    <property type="molecule type" value="Genomic_DNA"/>
</dbReference>
<dbReference type="PATRIC" id="fig|1469144.8.peg.2000"/>